<dbReference type="EMBL" id="AP029267">
    <property type="protein sequence ID" value="BFG05538.1"/>
    <property type="molecule type" value="Genomic_DNA"/>
</dbReference>
<dbReference type="SUPFAM" id="SSF52058">
    <property type="entry name" value="L domain-like"/>
    <property type="match status" value="2"/>
</dbReference>
<dbReference type="PANTHER" id="PTHR24369">
    <property type="entry name" value="ANTIGEN BSP, PUTATIVE-RELATED"/>
    <property type="match status" value="1"/>
</dbReference>
<name>A0AAU9GC71_DROMD</name>
<keyword evidence="6" id="KW-1185">Reference proteome</keyword>
<protein>
    <submittedName>
        <fullName evidence="5">Protein singed wings 2</fullName>
    </submittedName>
</protein>
<accession>A0AAU9GC71</accession>
<sequence>MARRTNIRGCTHGEWSVGGALSLLLMMVSMMRLHHVTAADSNETGTAATAATTTLTAIEAIPSTTMRMPAGSYSCFNWTSMPEAAGGNCSRLSRNGFLKCYGGMNNLGALAKLGKPLPAQQMLLCGWPLDASRFLGELQKLPRLRALTIEYSGFTEFTFDFPEMAYLQSINISWTNLSYISARTFKRVHTLKVLDLRWNQLIQLDGPLLLPRSFEQLYLAGNPWNCTRNFKWLLLQPEKGRLVVDRDELLCTDRKYKERQMLLVMHYKLELKKECQSHPDLRNCTCLMHHILPKAHIPLYTVNCSHMQFHSLPAYLPENTTTLTINDNLISDINPLRDNPHYRHVVDVHLENNRISNVDDLENTFWLQNFRLFNLRGNNLRKLHVYALDNALNDNENANLLLLSKNPWHCTCKFGMRLRELLNKYRDIVRDAWNVTCTYMQEDELRLAKVLSLSRQDMCNVSAESGTQIHPIDWLNGVLASLILLILGKLAYDYYHYKYYNRVPWIVMKMP</sequence>
<evidence type="ECO:0000256" key="3">
    <source>
        <dbReference type="ARBA" id="ARBA00022737"/>
    </source>
</evidence>
<dbReference type="Gene3D" id="3.80.10.10">
    <property type="entry name" value="Ribonuclease Inhibitor"/>
    <property type="match status" value="2"/>
</dbReference>
<dbReference type="GO" id="GO:0005886">
    <property type="term" value="C:plasma membrane"/>
    <property type="evidence" value="ECO:0007669"/>
    <property type="project" value="TreeGrafter"/>
</dbReference>
<gene>
    <name evidence="5" type="ORF">DMAD_04250</name>
</gene>
<proteinExistence type="predicted"/>
<feature type="signal peptide" evidence="4">
    <location>
        <begin position="1"/>
        <end position="38"/>
    </location>
</feature>
<keyword evidence="2 4" id="KW-0732">Signal</keyword>
<reference evidence="5 6" key="1">
    <citation type="submission" date="2024-02" db="EMBL/GenBank/DDBJ databases">
        <title>A chromosome-level genome assembly of Drosophila madeirensis, a fruit fly species endemic to Madeira island.</title>
        <authorList>
            <person name="Tomihara K."/>
            <person name="Llopart A."/>
            <person name="Yamamoto D."/>
        </authorList>
    </citation>
    <scope>NUCLEOTIDE SEQUENCE [LARGE SCALE GENOMIC DNA]</scope>
    <source>
        <strain evidence="5 6">RF1</strain>
    </source>
</reference>
<evidence type="ECO:0000256" key="4">
    <source>
        <dbReference type="SAM" id="SignalP"/>
    </source>
</evidence>
<evidence type="ECO:0000313" key="6">
    <source>
        <dbReference type="Proteomes" id="UP001500889"/>
    </source>
</evidence>
<dbReference type="InterPro" id="IPR032675">
    <property type="entry name" value="LRR_dom_sf"/>
</dbReference>
<evidence type="ECO:0000256" key="1">
    <source>
        <dbReference type="ARBA" id="ARBA00022614"/>
    </source>
</evidence>
<keyword evidence="1" id="KW-0433">Leucine-rich repeat</keyword>
<feature type="chain" id="PRO_5043829648" evidence="4">
    <location>
        <begin position="39"/>
        <end position="511"/>
    </location>
</feature>
<dbReference type="InterPro" id="IPR050541">
    <property type="entry name" value="LRR_TM_domain-containing"/>
</dbReference>
<keyword evidence="3" id="KW-0677">Repeat</keyword>
<dbReference type="AlphaFoldDB" id="A0AAU9GC71"/>
<dbReference type="Proteomes" id="UP001500889">
    <property type="component" value="Chromosome E"/>
</dbReference>
<evidence type="ECO:0000256" key="2">
    <source>
        <dbReference type="ARBA" id="ARBA00022729"/>
    </source>
</evidence>
<evidence type="ECO:0000313" key="5">
    <source>
        <dbReference type="EMBL" id="BFG05538.1"/>
    </source>
</evidence>
<organism evidence="5 6">
    <name type="scientific">Drosophila madeirensis</name>
    <name type="common">Fruit fly</name>
    <dbReference type="NCBI Taxonomy" id="30013"/>
    <lineage>
        <taxon>Eukaryota</taxon>
        <taxon>Metazoa</taxon>
        <taxon>Ecdysozoa</taxon>
        <taxon>Arthropoda</taxon>
        <taxon>Hexapoda</taxon>
        <taxon>Insecta</taxon>
        <taxon>Pterygota</taxon>
        <taxon>Neoptera</taxon>
        <taxon>Endopterygota</taxon>
        <taxon>Diptera</taxon>
        <taxon>Brachycera</taxon>
        <taxon>Muscomorpha</taxon>
        <taxon>Ephydroidea</taxon>
        <taxon>Drosophilidae</taxon>
        <taxon>Drosophila</taxon>
        <taxon>Sophophora</taxon>
    </lineage>
</organism>
<dbReference type="PANTHER" id="PTHR24369:SF210">
    <property type="entry name" value="CHAOPTIN-RELATED"/>
    <property type="match status" value="1"/>
</dbReference>